<evidence type="ECO:0000313" key="2">
    <source>
        <dbReference type="EMBL" id="MCA9385315.1"/>
    </source>
</evidence>
<dbReference type="InterPro" id="IPR004518">
    <property type="entry name" value="MazG-like_dom"/>
</dbReference>
<dbReference type="SUPFAM" id="SSF101386">
    <property type="entry name" value="all-alpha NTP pyrophosphatases"/>
    <property type="match status" value="1"/>
</dbReference>
<dbReference type="InterPro" id="IPR011379">
    <property type="entry name" value="MazG-related_GP37"/>
</dbReference>
<sequence>MDINTYLVESEKTLSTNFNSNEKTERLLHGAIGIVTESGELLDALKKKLYYGKELDVVNIKEELGDLMWYIAIILRELDFELEDILDLNISKLRSRYGETFLEHKALQRDLDTERAILEDS</sequence>
<gene>
    <name evidence="2" type="ORF">KC717_01565</name>
</gene>
<dbReference type="AlphaFoldDB" id="A0A955RK22"/>
<feature type="domain" description="NTP pyrophosphohydrolase MazG-like" evidence="1">
    <location>
        <begin position="34"/>
        <end position="98"/>
    </location>
</feature>
<dbReference type="EMBL" id="JAGQLH010000013">
    <property type="protein sequence ID" value="MCA9385315.1"/>
    <property type="molecule type" value="Genomic_DNA"/>
</dbReference>
<organism evidence="2 3">
    <name type="scientific">Candidatus Dojkabacteria bacterium</name>
    <dbReference type="NCBI Taxonomy" id="2099670"/>
    <lineage>
        <taxon>Bacteria</taxon>
        <taxon>Candidatus Dojkabacteria</taxon>
    </lineage>
</organism>
<accession>A0A955RK22</accession>
<reference evidence="2" key="2">
    <citation type="journal article" date="2021" name="Microbiome">
        <title>Successional dynamics and alternative stable states in a saline activated sludge microbial community over 9 years.</title>
        <authorList>
            <person name="Wang Y."/>
            <person name="Ye J."/>
            <person name="Ju F."/>
            <person name="Liu L."/>
            <person name="Boyd J.A."/>
            <person name="Deng Y."/>
            <person name="Parks D.H."/>
            <person name="Jiang X."/>
            <person name="Yin X."/>
            <person name="Woodcroft B.J."/>
            <person name="Tyson G.W."/>
            <person name="Hugenholtz P."/>
            <person name="Polz M.F."/>
            <person name="Zhang T."/>
        </authorList>
    </citation>
    <scope>NUCLEOTIDE SEQUENCE</scope>
    <source>
        <strain evidence="2">HKST-UBA11</strain>
    </source>
</reference>
<comment type="caution">
    <text evidence="2">The sequence shown here is derived from an EMBL/GenBank/DDBJ whole genome shotgun (WGS) entry which is preliminary data.</text>
</comment>
<dbReference type="Gene3D" id="1.10.287.1080">
    <property type="entry name" value="MazG-like"/>
    <property type="match status" value="1"/>
</dbReference>
<dbReference type="Proteomes" id="UP000754563">
    <property type="component" value="Unassembled WGS sequence"/>
</dbReference>
<reference evidence="2" key="1">
    <citation type="submission" date="2020-04" db="EMBL/GenBank/DDBJ databases">
        <authorList>
            <person name="Zhang T."/>
        </authorList>
    </citation>
    <scope>NUCLEOTIDE SEQUENCE</scope>
    <source>
        <strain evidence="2">HKST-UBA11</strain>
    </source>
</reference>
<name>A0A955RK22_9BACT</name>
<dbReference type="CDD" id="cd11541">
    <property type="entry name" value="NTP-PPase_u4"/>
    <property type="match status" value="1"/>
</dbReference>
<proteinExistence type="predicted"/>
<protein>
    <submittedName>
        <fullName evidence="2">Nucleoside triphosphate pyrophosphohydrolase family protein</fullName>
    </submittedName>
</protein>
<evidence type="ECO:0000259" key="1">
    <source>
        <dbReference type="Pfam" id="PF03819"/>
    </source>
</evidence>
<dbReference type="PIRSF" id="PIRSF006639">
    <property type="entry name" value="UCP006639_pph"/>
    <property type="match status" value="1"/>
</dbReference>
<dbReference type="Pfam" id="PF03819">
    <property type="entry name" value="MazG"/>
    <property type="match status" value="1"/>
</dbReference>
<evidence type="ECO:0000313" key="3">
    <source>
        <dbReference type="Proteomes" id="UP000754563"/>
    </source>
</evidence>